<dbReference type="AlphaFoldDB" id="A0A1U7P1L5"/>
<dbReference type="OrthoDB" id="64016at2"/>
<evidence type="ECO:0000313" key="3">
    <source>
        <dbReference type="Proteomes" id="UP000186607"/>
    </source>
</evidence>
<proteinExistence type="predicted"/>
<reference evidence="2 3" key="1">
    <citation type="submission" date="2017-01" db="EMBL/GenBank/DDBJ databases">
        <title>Genome Analysis of Deinococcus marmoris KOPRI26562.</title>
        <authorList>
            <person name="Kim J.H."/>
            <person name="Oh H.-M."/>
        </authorList>
    </citation>
    <scope>NUCLEOTIDE SEQUENCE [LARGE SCALE GENOMIC DNA]</scope>
    <source>
        <strain evidence="2 3">KOPRI26562</strain>
    </source>
</reference>
<comment type="caution">
    <text evidence="2">The sequence shown here is derived from an EMBL/GenBank/DDBJ whole genome shotgun (WGS) entry which is preliminary data.</text>
</comment>
<keyword evidence="1" id="KW-0472">Membrane</keyword>
<sequence length="235" mass="26040">MPAASYLRSICVIPVTSGADIHDPALWERVFAGWRHLPVREVDGALTPQAETVTDLVISQDRAEVRAGALVLTSWPQSGHDLPALISTLDGGRFVVLRVFGVYLTEVQDKTARLIERLLREEAFAFQSGSRVNLTVSVEGVRADLTSGRIRAGHGSAWGDFYQNNKYAVTAILIVFVIALSAVLLITPIRPYTPIDKLYDLSGRVLSAVLFNIILLGSQFLFFLRHRDVIEWEKP</sequence>
<keyword evidence="1" id="KW-1133">Transmembrane helix</keyword>
<feature type="transmembrane region" description="Helical" evidence="1">
    <location>
        <begin position="167"/>
        <end position="189"/>
    </location>
</feature>
<dbReference type="RefSeq" id="WP_075831165.1">
    <property type="nucleotide sequence ID" value="NZ_MSTI01000044.1"/>
</dbReference>
<dbReference type="STRING" id="249408.BOO71_0003853"/>
<organism evidence="2 3">
    <name type="scientific">Deinococcus marmoris</name>
    <dbReference type="NCBI Taxonomy" id="249408"/>
    <lineage>
        <taxon>Bacteria</taxon>
        <taxon>Thermotogati</taxon>
        <taxon>Deinococcota</taxon>
        <taxon>Deinococci</taxon>
        <taxon>Deinococcales</taxon>
        <taxon>Deinococcaceae</taxon>
        <taxon>Deinococcus</taxon>
    </lineage>
</organism>
<dbReference type="Proteomes" id="UP000186607">
    <property type="component" value="Unassembled WGS sequence"/>
</dbReference>
<dbReference type="EMBL" id="MSTI01000044">
    <property type="protein sequence ID" value="OLV19050.1"/>
    <property type="molecule type" value="Genomic_DNA"/>
</dbReference>
<keyword evidence="3" id="KW-1185">Reference proteome</keyword>
<gene>
    <name evidence="2" type="ORF">BOO71_0003853</name>
</gene>
<evidence type="ECO:0000256" key="1">
    <source>
        <dbReference type="SAM" id="Phobius"/>
    </source>
</evidence>
<name>A0A1U7P1L5_9DEIO</name>
<feature type="transmembrane region" description="Helical" evidence="1">
    <location>
        <begin position="201"/>
        <end position="224"/>
    </location>
</feature>
<accession>A0A1U7P1L5</accession>
<protein>
    <submittedName>
        <fullName evidence="2">Uncharacterized protein</fullName>
    </submittedName>
</protein>
<keyword evidence="1" id="KW-0812">Transmembrane</keyword>
<evidence type="ECO:0000313" key="2">
    <source>
        <dbReference type="EMBL" id="OLV19050.1"/>
    </source>
</evidence>